<dbReference type="Proteomes" id="UP000249748">
    <property type="component" value="Unassembled WGS sequence"/>
</dbReference>
<sequence length="233" mass="25865">MDMRALSRSLLRAKPTTTLYKSQQQQHLLPARIGLRFSSDSSFSSSSSPSNKTTTTTTTQPPTRQTQQPSSSPSTSQKPTDFDQILNKLNFNNTNTTTTTTPTPGSNAAATPGSTTRAFNDSLSLSRAVGLSAETDGLRTATSLRKIDLKLGPTLGRQVTVEPERGMDLPAALRSLSTTIGQNKMKQSLMKQKYHVRKGMVRKQLRMQRWRKLFKFSFQATVKRIQKIRGQGW</sequence>
<proteinExistence type="predicted"/>
<keyword evidence="2" id="KW-1185">Reference proteome</keyword>
<reference evidence="1" key="1">
    <citation type="submission" date="2018-02" db="EMBL/GenBank/DDBJ databases">
        <title>The genomes of Aspergillus section Nigri reveals drivers in fungal speciation.</title>
        <authorList>
            <consortium name="DOE Joint Genome Institute"/>
            <person name="Vesth T.C."/>
            <person name="Nybo J."/>
            <person name="Theobald S."/>
            <person name="Brandl J."/>
            <person name="Frisvad J.C."/>
            <person name="Nielsen K.F."/>
            <person name="Lyhne E.K."/>
            <person name="Kogle M.E."/>
            <person name="Kuo A."/>
            <person name="Riley R."/>
            <person name="Clum A."/>
            <person name="Nolan M."/>
            <person name="Lipzen A."/>
            <person name="Salamov A."/>
            <person name="Henrissat B."/>
            <person name="Wiebenga A."/>
            <person name="De vries R.P."/>
            <person name="Grigoriev I.V."/>
            <person name="Mortensen U.H."/>
            <person name="Andersen M.R."/>
            <person name="Baker S.E."/>
        </authorList>
    </citation>
    <scope>NUCLEOTIDE SEQUENCE</scope>
    <source>
        <strain evidence="1">CBS 115574</strain>
    </source>
</reference>
<gene>
    <name evidence="1" type="ORF">BO79DRAFT_208003</name>
</gene>
<evidence type="ECO:0000313" key="2">
    <source>
        <dbReference type="Proteomes" id="UP000249748"/>
    </source>
</evidence>
<protein>
    <submittedName>
        <fullName evidence="1">Uncharacterized protein</fullName>
    </submittedName>
</protein>
<accession>A0ACD1IKF0</accession>
<organism evidence="1 2">
    <name type="scientific">Aspergillus costaricaensis CBS 115574</name>
    <dbReference type="NCBI Taxonomy" id="1448317"/>
    <lineage>
        <taxon>Eukaryota</taxon>
        <taxon>Fungi</taxon>
        <taxon>Dikarya</taxon>
        <taxon>Ascomycota</taxon>
        <taxon>Pezizomycotina</taxon>
        <taxon>Eurotiomycetes</taxon>
        <taxon>Eurotiomycetidae</taxon>
        <taxon>Eurotiales</taxon>
        <taxon>Aspergillaceae</taxon>
        <taxon>Aspergillus</taxon>
        <taxon>Aspergillus subgen. Circumdati</taxon>
    </lineage>
</organism>
<name>A0ACD1IKF0_9EURO</name>
<dbReference type="EMBL" id="KZ824542">
    <property type="protein sequence ID" value="RAK91061.1"/>
    <property type="molecule type" value="Genomic_DNA"/>
</dbReference>
<evidence type="ECO:0000313" key="1">
    <source>
        <dbReference type="EMBL" id="RAK91061.1"/>
    </source>
</evidence>